<evidence type="ECO:0000256" key="1">
    <source>
        <dbReference type="ARBA" id="ARBA00023125"/>
    </source>
</evidence>
<dbReference type="SUPFAM" id="SSF48498">
    <property type="entry name" value="Tetracyclin repressor-like, C-terminal domain"/>
    <property type="match status" value="1"/>
</dbReference>
<dbReference type="InterPro" id="IPR050109">
    <property type="entry name" value="HTH-type_TetR-like_transc_reg"/>
</dbReference>
<keyword evidence="1 2" id="KW-0238">DNA-binding</keyword>
<evidence type="ECO:0000313" key="4">
    <source>
        <dbReference type="EMBL" id="WRL63593.1"/>
    </source>
</evidence>
<dbReference type="InterPro" id="IPR001647">
    <property type="entry name" value="HTH_TetR"/>
</dbReference>
<dbReference type="PROSITE" id="PS50977">
    <property type="entry name" value="HTH_TETR_2"/>
    <property type="match status" value="1"/>
</dbReference>
<evidence type="ECO:0000256" key="2">
    <source>
        <dbReference type="PROSITE-ProRule" id="PRU00335"/>
    </source>
</evidence>
<dbReference type="Pfam" id="PF00440">
    <property type="entry name" value="TetR_N"/>
    <property type="match status" value="1"/>
</dbReference>
<sequence>MAEMNTGSATALAAEGGVSVEAPSPQRERIRLAAVQLFTRQGFAGTSMKQLAHALDMVPANLYNYFSSKEAILFDVLHHQLSKLHEHTIHVVKRDDRPSAQLRALAENLVLSDLKDPMAAFVGIQGVKGLSHGNLEVVSQLMRDVRMAWGGVIQRGVDEKEFDVHDVKLCTLSILTLCSSVATWYQPDGPYSPEYVASGIADSALRMAGVRI</sequence>
<feature type="domain" description="HTH tetR-type" evidence="3">
    <location>
        <begin position="24"/>
        <end position="84"/>
    </location>
</feature>
<dbReference type="PRINTS" id="PR00455">
    <property type="entry name" value="HTHTETR"/>
</dbReference>
<accession>A0ABZ1B1G8</accession>
<dbReference type="SUPFAM" id="SSF46689">
    <property type="entry name" value="Homeodomain-like"/>
    <property type="match status" value="1"/>
</dbReference>
<dbReference type="InterPro" id="IPR036271">
    <property type="entry name" value="Tet_transcr_reg_TetR-rel_C_sf"/>
</dbReference>
<dbReference type="EMBL" id="CP141261">
    <property type="protein sequence ID" value="WRL63593.1"/>
    <property type="molecule type" value="Genomic_DNA"/>
</dbReference>
<dbReference type="InterPro" id="IPR009057">
    <property type="entry name" value="Homeodomain-like_sf"/>
</dbReference>
<gene>
    <name evidence="4" type="ORF">U6N30_28600</name>
</gene>
<dbReference type="Proteomes" id="UP001324287">
    <property type="component" value="Chromosome"/>
</dbReference>
<organism evidence="4 5">
    <name type="scientific">Blastococcus brunescens</name>
    <dbReference type="NCBI Taxonomy" id="1564165"/>
    <lineage>
        <taxon>Bacteria</taxon>
        <taxon>Bacillati</taxon>
        <taxon>Actinomycetota</taxon>
        <taxon>Actinomycetes</taxon>
        <taxon>Geodermatophilales</taxon>
        <taxon>Geodermatophilaceae</taxon>
        <taxon>Blastococcus</taxon>
    </lineage>
</organism>
<dbReference type="PANTHER" id="PTHR30055">
    <property type="entry name" value="HTH-TYPE TRANSCRIPTIONAL REGULATOR RUTR"/>
    <property type="match status" value="1"/>
</dbReference>
<evidence type="ECO:0000259" key="3">
    <source>
        <dbReference type="PROSITE" id="PS50977"/>
    </source>
</evidence>
<dbReference type="PANTHER" id="PTHR30055:SF200">
    <property type="entry name" value="HTH-TYPE TRANSCRIPTIONAL REPRESSOR BDCR"/>
    <property type="match status" value="1"/>
</dbReference>
<dbReference type="Gene3D" id="1.10.357.10">
    <property type="entry name" value="Tetracycline Repressor, domain 2"/>
    <property type="match status" value="1"/>
</dbReference>
<reference evidence="4 5" key="1">
    <citation type="submission" date="2023-12" db="EMBL/GenBank/DDBJ databases">
        <title>Blastococcus brunescens sp. nov., an actonobacterium isolated from sandstone collected in sahara desert.</title>
        <authorList>
            <person name="Gtari M."/>
            <person name="Ghodhbane F."/>
        </authorList>
    </citation>
    <scope>NUCLEOTIDE SEQUENCE [LARGE SCALE GENOMIC DNA]</scope>
    <source>
        <strain evidence="4 5">BMG 8361</strain>
    </source>
</reference>
<feature type="DNA-binding region" description="H-T-H motif" evidence="2">
    <location>
        <begin position="47"/>
        <end position="66"/>
    </location>
</feature>
<keyword evidence="5" id="KW-1185">Reference proteome</keyword>
<name>A0ABZ1B1G8_9ACTN</name>
<proteinExistence type="predicted"/>
<dbReference type="Pfam" id="PF17932">
    <property type="entry name" value="TetR_C_24"/>
    <property type="match status" value="1"/>
</dbReference>
<dbReference type="RefSeq" id="WP_324274928.1">
    <property type="nucleotide sequence ID" value="NZ_CP141261.1"/>
</dbReference>
<dbReference type="InterPro" id="IPR041490">
    <property type="entry name" value="KstR2_TetR_C"/>
</dbReference>
<evidence type="ECO:0000313" key="5">
    <source>
        <dbReference type="Proteomes" id="UP001324287"/>
    </source>
</evidence>
<protein>
    <submittedName>
        <fullName evidence="4">TetR/AcrR family transcriptional regulator</fullName>
    </submittedName>
</protein>